<dbReference type="Proteomes" id="UP001174677">
    <property type="component" value="Chromosome 7"/>
</dbReference>
<protein>
    <recommendedName>
        <fullName evidence="7">TF-B3 domain-containing protein</fullName>
    </recommendedName>
</protein>
<name>A0ABQ9MBY1_HEVBR</name>
<evidence type="ECO:0000256" key="4">
    <source>
        <dbReference type="ARBA" id="ARBA00023163"/>
    </source>
</evidence>
<gene>
    <name evidence="8" type="ORF">P3X46_012984</name>
</gene>
<organism evidence="8 9">
    <name type="scientific">Hevea brasiliensis</name>
    <name type="common">Para rubber tree</name>
    <name type="synonym">Siphonia brasiliensis</name>
    <dbReference type="NCBI Taxonomy" id="3981"/>
    <lineage>
        <taxon>Eukaryota</taxon>
        <taxon>Viridiplantae</taxon>
        <taxon>Streptophyta</taxon>
        <taxon>Embryophyta</taxon>
        <taxon>Tracheophyta</taxon>
        <taxon>Spermatophyta</taxon>
        <taxon>Magnoliopsida</taxon>
        <taxon>eudicotyledons</taxon>
        <taxon>Gunneridae</taxon>
        <taxon>Pentapetalae</taxon>
        <taxon>rosids</taxon>
        <taxon>fabids</taxon>
        <taxon>Malpighiales</taxon>
        <taxon>Euphorbiaceae</taxon>
        <taxon>Crotonoideae</taxon>
        <taxon>Micrandreae</taxon>
        <taxon>Hevea</taxon>
    </lineage>
</organism>
<keyword evidence="2" id="KW-0805">Transcription regulation</keyword>
<dbReference type="Gene3D" id="2.40.330.10">
    <property type="entry name" value="DNA-binding pseudobarrel domain"/>
    <property type="match status" value="1"/>
</dbReference>
<keyword evidence="3" id="KW-0238">DNA-binding</keyword>
<evidence type="ECO:0000256" key="3">
    <source>
        <dbReference type="ARBA" id="ARBA00023125"/>
    </source>
</evidence>
<evidence type="ECO:0000256" key="1">
    <source>
        <dbReference type="ARBA" id="ARBA00004123"/>
    </source>
</evidence>
<dbReference type="InterPro" id="IPR015300">
    <property type="entry name" value="DNA-bd_pseudobarrel_sf"/>
</dbReference>
<dbReference type="PANTHER" id="PTHR31391:SF101">
    <property type="entry name" value="B3 DOMAIN-CONTAINING PROTEIN OS01G0234100"/>
    <property type="match status" value="1"/>
</dbReference>
<dbReference type="SUPFAM" id="SSF101936">
    <property type="entry name" value="DNA-binding pseudobarrel domain"/>
    <property type="match status" value="1"/>
</dbReference>
<evidence type="ECO:0000313" key="8">
    <source>
        <dbReference type="EMBL" id="KAJ9177812.1"/>
    </source>
</evidence>
<dbReference type="Pfam" id="PF02362">
    <property type="entry name" value="B3"/>
    <property type="match status" value="1"/>
</dbReference>
<feature type="coiled-coil region" evidence="6">
    <location>
        <begin position="233"/>
        <end position="295"/>
    </location>
</feature>
<dbReference type="SMART" id="SM01019">
    <property type="entry name" value="B3"/>
    <property type="match status" value="1"/>
</dbReference>
<evidence type="ECO:0000256" key="6">
    <source>
        <dbReference type="SAM" id="Coils"/>
    </source>
</evidence>
<reference evidence="8" key="1">
    <citation type="journal article" date="2023" name="Plant Biotechnol. J.">
        <title>Chromosome-level wild Hevea brasiliensis genome provides new tools for genomic-assisted breeding and valuable loci to elevate rubber yield.</title>
        <authorList>
            <person name="Cheng H."/>
            <person name="Song X."/>
            <person name="Hu Y."/>
            <person name="Wu T."/>
            <person name="Yang Q."/>
            <person name="An Z."/>
            <person name="Feng S."/>
            <person name="Deng Z."/>
            <person name="Wu W."/>
            <person name="Zeng X."/>
            <person name="Tu M."/>
            <person name="Wang X."/>
            <person name="Huang H."/>
        </authorList>
    </citation>
    <scope>NUCLEOTIDE SEQUENCE</scope>
    <source>
        <strain evidence="8">MT/VB/25A 57/8</strain>
    </source>
</reference>
<keyword evidence="5" id="KW-0539">Nucleus</keyword>
<keyword evidence="4" id="KW-0804">Transcription</keyword>
<dbReference type="PANTHER" id="PTHR31391">
    <property type="entry name" value="B3 DOMAIN-CONTAINING PROTEIN OS11G0197600-RELATED"/>
    <property type="match status" value="1"/>
</dbReference>
<evidence type="ECO:0000313" key="9">
    <source>
        <dbReference type="Proteomes" id="UP001174677"/>
    </source>
</evidence>
<evidence type="ECO:0000256" key="5">
    <source>
        <dbReference type="ARBA" id="ARBA00023242"/>
    </source>
</evidence>
<dbReference type="InterPro" id="IPR003340">
    <property type="entry name" value="B3_DNA-bd"/>
</dbReference>
<evidence type="ECO:0000256" key="2">
    <source>
        <dbReference type="ARBA" id="ARBA00023015"/>
    </source>
</evidence>
<accession>A0ABQ9MBY1</accession>
<feature type="domain" description="TF-B3" evidence="7">
    <location>
        <begin position="1"/>
        <end position="66"/>
    </location>
</feature>
<dbReference type="PROSITE" id="PS50863">
    <property type="entry name" value="B3"/>
    <property type="match status" value="1"/>
</dbReference>
<keyword evidence="9" id="KW-1185">Reference proteome</keyword>
<comment type="subcellular location">
    <subcellularLocation>
        <location evidence="1">Nucleus</location>
    </subcellularLocation>
</comment>
<sequence length="297" mass="33614">MPKQDTMIVLEDESGINYQTKYLVEKVGLSGGWRGFSIAHKLLEGDVLVFQLVKPTKFKVYIVKANGLEEVDGALGLLKLDACKKQMSHENLSTATEEIEYGSEDFGFDVLDGIRLSESAVDFNQVKSFKDFDILINGLVINPELSKHLQSKYYDLCCSQRSFLHEQLLGGLNCKLAAGVIAETINIADAIRASKLTTPPESFVTWQKTLKAFQTLGMNIHFLLDRLDQLKSLAAKSKRHKEAILERVNAEEEMRTLEKRLLEIKEITSRLDIEIQQLEGNAENYELKFQELTKAPW</sequence>
<dbReference type="EMBL" id="JARPOI010000007">
    <property type="protein sequence ID" value="KAJ9177812.1"/>
    <property type="molecule type" value="Genomic_DNA"/>
</dbReference>
<proteinExistence type="predicted"/>
<evidence type="ECO:0000259" key="7">
    <source>
        <dbReference type="PROSITE" id="PS50863"/>
    </source>
</evidence>
<dbReference type="InterPro" id="IPR044837">
    <property type="entry name" value="REM16-like"/>
</dbReference>
<keyword evidence="6" id="KW-0175">Coiled coil</keyword>
<dbReference type="CDD" id="cd10017">
    <property type="entry name" value="B3_DNA"/>
    <property type="match status" value="1"/>
</dbReference>
<comment type="caution">
    <text evidence="8">The sequence shown here is derived from an EMBL/GenBank/DDBJ whole genome shotgun (WGS) entry which is preliminary data.</text>
</comment>